<feature type="domain" description="Methyltransferase" evidence="4">
    <location>
        <begin position="62"/>
        <end position="168"/>
    </location>
</feature>
<accession>A0ABP8GSA4</accession>
<organism evidence="5 6">
    <name type="scientific">Pigmentiphaga soli</name>
    <dbReference type="NCBI Taxonomy" id="1007095"/>
    <lineage>
        <taxon>Bacteria</taxon>
        <taxon>Pseudomonadati</taxon>
        <taxon>Pseudomonadota</taxon>
        <taxon>Betaproteobacteria</taxon>
        <taxon>Burkholderiales</taxon>
        <taxon>Alcaligenaceae</taxon>
        <taxon>Pigmentiphaga</taxon>
    </lineage>
</organism>
<name>A0ABP8GSA4_9BURK</name>
<sequence>MNPASPRALWRAALLAVALALGAAGCAGGGRYLRSPDVMYVPTPQSVVDAMLDVAKVGPGDVLYDLGSGDGRIPVTAARRFGIRAVGFDIDAQRIREANANAAQAGVADKVKFIQADLFEQDLSEATVITLYLLPALNMKLRPKLLALKPGTRIVSHAFDMEEWQPDRVLTVDGERIYFWTVPASGGAPSGHS</sequence>
<keyword evidence="2" id="KW-0808">Transferase</keyword>
<dbReference type="PANTHER" id="PTHR13610:SF11">
    <property type="entry name" value="METHYLTRANSFERASE DOMAIN-CONTAINING PROTEIN"/>
    <property type="match status" value="1"/>
</dbReference>
<evidence type="ECO:0000256" key="1">
    <source>
        <dbReference type="ARBA" id="ARBA00022603"/>
    </source>
</evidence>
<keyword evidence="1" id="KW-0489">Methyltransferase</keyword>
<evidence type="ECO:0000256" key="3">
    <source>
        <dbReference type="ARBA" id="ARBA00022691"/>
    </source>
</evidence>
<keyword evidence="6" id="KW-1185">Reference proteome</keyword>
<protein>
    <recommendedName>
        <fullName evidence="4">Methyltransferase domain-containing protein</fullName>
    </recommendedName>
</protein>
<evidence type="ECO:0000256" key="2">
    <source>
        <dbReference type="ARBA" id="ARBA00022679"/>
    </source>
</evidence>
<dbReference type="InterPro" id="IPR026170">
    <property type="entry name" value="FAM173A/B"/>
</dbReference>
<keyword evidence="3" id="KW-0949">S-adenosyl-L-methionine</keyword>
<dbReference type="EMBL" id="BAABFO010000006">
    <property type="protein sequence ID" value="GAA4328910.1"/>
    <property type="molecule type" value="Genomic_DNA"/>
</dbReference>
<dbReference type="PROSITE" id="PS51257">
    <property type="entry name" value="PROKAR_LIPOPROTEIN"/>
    <property type="match status" value="1"/>
</dbReference>
<dbReference type="InterPro" id="IPR025714">
    <property type="entry name" value="Methyltranfer_dom"/>
</dbReference>
<dbReference type="CDD" id="cd02440">
    <property type="entry name" value="AdoMet_MTases"/>
    <property type="match status" value="1"/>
</dbReference>
<evidence type="ECO:0000259" key="4">
    <source>
        <dbReference type="Pfam" id="PF13847"/>
    </source>
</evidence>
<dbReference type="RefSeq" id="WP_345247952.1">
    <property type="nucleotide sequence ID" value="NZ_BAABFO010000006.1"/>
</dbReference>
<gene>
    <name evidence="5" type="ORF">GCM10023144_15180</name>
</gene>
<dbReference type="InterPro" id="IPR029063">
    <property type="entry name" value="SAM-dependent_MTases_sf"/>
</dbReference>
<proteinExistence type="predicted"/>
<dbReference type="SUPFAM" id="SSF53335">
    <property type="entry name" value="S-adenosyl-L-methionine-dependent methyltransferases"/>
    <property type="match status" value="1"/>
</dbReference>
<evidence type="ECO:0000313" key="5">
    <source>
        <dbReference type="EMBL" id="GAA4328910.1"/>
    </source>
</evidence>
<comment type="caution">
    <text evidence="5">The sequence shown here is derived from an EMBL/GenBank/DDBJ whole genome shotgun (WGS) entry which is preliminary data.</text>
</comment>
<reference evidence="6" key="1">
    <citation type="journal article" date="2019" name="Int. J. Syst. Evol. Microbiol.">
        <title>The Global Catalogue of Microorganisms (GCM) 10K type strain sequencing project: providing services to taxonomists for standard genome sequencing and annotation.</title>
        <authorList>
            <consortium name="The Broad Institute Genomics Platform"/>
            <consortium name="The Broad Institute Genome Sequencing Center for Infectious Disease"/>
            <person name="Wu L."/>
            <person name="Ma J."/>
        </authorList>
    </citation>
    <scope>NUCLEOTIDE SEQUENCE [LARGE SCALE GENOMIC DNA]</scope>
    <source>
        <strain evidence="6">JCM 17666</strain>
    </source>
</reference>
<dbReference type="PANTHER" id="PTHR13610">
    <property type="entry name" value="METHYLTRANSFERASE DOMAIN-CONTAINING PROTEIN"/>
    <property type="match status" value="1"/>
</dbReference>
<evidence type="ECO:0000313" key="6">
    <source>
        <dbReference type="Proteomes" id="UP001501671"/>
    </source>
</evidence>
<dbReference type="Gene3D" id="3.40.50.150">
    <property type="entry name" value="Vaccinia Virus protein VP39"/>
    <property type="match status" value="1"/>
</dbReference>
<dbReference type="Proteomes" id="UP001501671">
    <property type="component" value="Unassembled WGS sequence"/>
</dbReference>
<dbReference type="Pfam" id="PF13847">
    <property type="entry name" value="Methyltransf_31"/>
    <property type="match status" value="1"/>
</dbReference>